<keyword evidence="5" id="KW-0547">Nucleotide-binding</keyword>
<dbReference type="STRING" id="582899.Hden_3424"/>
<dbReference type="SUPFAM" id="SSF55424">
    <property type="entry name" value="FAD/NAD-linked reductases, dimerisation (C-terminal) domain"/>
    <property type="match status" value="1"/>
</dbReference>
<dbReference type="SUPFAM" id="SSF51905">
    <property type="entry name" value="FAD/NAD(P)-binding domain"/>
    <property type="match status" value="1"/>
</dbReference>
<dbReference type="Gene3D" id="3.30.390.30">
    <property type="match status" value="1"/>
</dbReference>
<dbReference type="EMBL" id="CP002083">
    <property type="protein sequence ID" value="ADJ25217.1"/>
    <property type="molecule type" value="Genomic_DNA"/>
</dbReference>
<organism evidence="8 9">
    <name type="scientific">Hyphomicrobium denitrificans (strain ATCC 51888 / DSM 1869 / NCIMB 11706 / TK 0415)</name>
    <dbReference type="NCBI Taxonomy" id="582899"/>
    <lineage>
        <taxon>Bacteria</taxon>
        <taxon>Pseudomonadati</taxon>
        <taxon>Pseudomonadota</taxon>
        <taxon>Alphaproteobacteria</taxon>
        <taxon>Hyphomicrobiales</taxon>
        <taxon>Hyphomicrobiaceae</taxon>
        <taxon>Hyphomicrobium</taxon>
    </lineage>
</organism>
<comment type="cofactor">
    <cofactor evidence="5">
        <name>FAD</name>
        <dbReference type="ChEBI" id="CHEBI:57692"/>
    </cofactor>
    <text evidence="5">Binds 1 FAD per subunit.</text>
</comment>
<dbReference type="InterPro" id="IPR036188">
    <property type="entry name" value="FAD/NAD-bd_sf"/>
</dbReference>
<evidence type="ECO:0000256" key="4">
    <source>
        <dbReference type="ARBA" id="ARBA00023002"/>
    </source>
</evidence>
<dbReference type="PANTHER" id="PTHR43014:SF2">
    <property type="entry name" value="MERCURIC REDUCTASE"/>
    <property type="match status" value="1"/>
</dbReference>
<feature type="binding site" evidence="5">
    <location>
        <begin position="151"/>
        <end position="153"/>
    </location>
    <ligand>
        <name>FAD</name>
        <dbReference type="ChEBI" id="CHEBI:57692"/>
    </ligand>
</feature>
<feature type="binding site" evidence="5">
    <location>
        <begin position="188"/>
        <end position="195"/>
    </location>
    <ligand>
        <name>NAD(+)</name>
        <dbReference type="ChEBI" id="CHEBI:57540"/>
    </ligand>
</feature>
<evidence type="ECO:0000256" key="2">
    <source>
        <dbReference type="ARBA" id="ARBA00022630"/>
    </source>
</evidence>
<dbReference type="FunFam" id="3.30.390.30:FF:000001">
    <property type="entry name" value="Dihydrolipoyl dehydrogenase"/>
    <property type="match status" value="1"/>
</dbReference>
<sequence length="484" mass="51210">MPKDNPESGADSQTIETDFCIIGAGSGGLALAAAAAAFGQRVVLIEKHKMGGDTLNYGSVPSKALLASAKRANAMRTASPFGIRGVEPLIDFAGVREHIKRTIANAAPNASPERFAGLGVRVIAAAGKFVDKSTVVAGDFRITARRFVIATGSAPVIPAISGLQDVPYFTNETIFENAKPLPHLIVIGAGATGLELAQAYRRLGSQVTVLDAAQALGDEDPELAAVLLTKLSSEGIAIREGVRITRVSGEPGRVIVEFETARGAERVEGSDLLVIAGRTANVAALGLEAAGIRTSEDGIKVNAGLRTRNHRVYAIGDVIGGPLSSHTAAEHAEVVLWRTLFRSHAKAAGRASPRVVFTEPEFAHVGLSESEAREKHGKIHVLRWPYHENHRAQAEGTTDGHIKVVTSKRGEILGAGIVGADAGELIQMWSLAISQGLKIKAMTQWISPYPTLSEINKRAAFRYFATSPSNPYVRKVIALLAKLG</sequence>
<feature type="binding site" evidence="5">
    <location>
        <position position="277"/>
    </location>
    <ligand>
        <name>NAD(+)</name>
        <dbReference type="ChEBI" id="CHEBI:57540"/>
    </ligand>
</feature>
<comment type="similarity">
    <text evidence="1">Belongs to the class-I pyridine nucleotide-disulfide oxidoreductase family.</text>
</comment>
<dbReference type="PANTHER" id="PTHR43014">
    <property type="entry name" value="MERCURIC REDUCTASE"/>
    <property type="match status" value="1"/>
</dbReference>
<dbReference type="RefSeq" id="WP_013217376.1">
    <property type="nucleotide sequence ID" value="NC_014313.1"/>
</dbReference>
<feature type="domain" description="FAD/NAD(P)-binding" evidence="7">
    <location>
        <begin position="18"/>
        <end position="332"/>
    </location>
</feature>
<gene>
    <name evidence="8" type="ordered locus">Hden_3424</name>
</gene>
<proteinExistence type="inferred from homology"/>
<dbReference type="Proteomes" id="UP000002033">
    <property type="component" value="Chromosome"/>
</dbReference>
<dbReference type="PRINTS" id="PR00368">
    <property type="entry name" value="FADPNR"/>
</dbReference>
<feature type="binding site" evidence="5">
    <location>
        <position position="127"/>
    </location>
    <ligand>
        <name>FAD</name>
        <dbReference type="ChEBI" id="CHEBI:57692"/>
    </ligand>
</feature>
<evidence type="ECO:0000259" key="7">
    <source>
        <dbReference type="Pfam" id="PF07992"/>
    </source>
</evidence>
<feature type="binding site" evidence="5">
    <location>
        <position position="317"/>
    </location>
    <ligand>
        <name>FAD</name>
        <dbReference type="ChEBI" id="CHEBI:57692"/>
    </ligand>
</feature>
<dbReference type="InterPro" id="IPR016156">
    <property type="entry name" value="FAD/NAD-linked_Rdtase_dimer_sf"/>
</dbReference>
<dbReference type="Pfam" id="PF02852">
    <property type="entry name" value="Pyr_redox_dim"/>
    <property type="match status" value="1"/>
</dbReference>
<dbReference type="HOGENOM" id="CLU_016755_1_0_5"/>
<protein>
    <submittedName>
        <fullName evidence="8">FAD-dependent pyridine nucleotide-disulfide oxidoreductase</fullName>
    </submittedName>
</protein>
<accession>D8JXN6</accession>
<dbReference type="Pfam" id="PF07992">
    <property type="entry name" value="Pyr_redox_2"/>
    <property type="match status" value="1"/>
</dbReference>
<feature type="binding site" evidence="5">
    <location>
        <position position="63"/>
    </location>
    <ligand>
        <name>FAD</name>
        <dbReference type="ChEBI" id="CHEBI:57692"/>
    </ligand>
</feature>
<keyword evidence="9" id="KW-1185">Reference proteome</keyword>
<keyword evidence="5" id="KW-0520">NAD</keyword>
<dbReference type="PIRSF" id="PIRSF000350">
    <property type="entry name" value="Mercury_reductase_MerA"/>
    <property type="match status" value="1"/>
</dbReference>
<evidence type="ECO:0000259" key="6">
    <source>
        <dbReference type="Pfam" id="PF02852"/>
    </source>
</evidence>
<feature type="domain" description="Pyridine nucleotide-disulphide oxidoreductase dimerisation" evidence="6">
    <location>
        <begin position="353"/>
        <end position="459"/>
    </location>
</feature>
<dbReference type="InterPro" id="IPR004099">
    <property type="entry name" value="Pyr_nucl-diS_OxRdtase_dimer"/>
</dbReference>
<dbReference type="eggNOG" id="COG1249">
    <property type="taxonomic scope" value="Bacteria"/>
</dbReference>
<evidence type="ECO:0000256" key="1">
    <source>
        <dbReference type="ARBA" id="ARBA00007532"/>
    </source>
</evidence>
<name>D8JXN6_HYPDA</name>
<keyword evidence="4" id="KW-0560">Oxidoreductase</keyword>
<dbReference type="PRINTS" id="PR00411">
    <property type="entry name" value="PNDRDTASEI"/>
</dbReference>
<dbReference type="OrthoDB" id="9761158at2"/>
<keyword evidence="2" id="KW-0285">Flavoprotein</keyword>
<dbReference type="GO" id="GO:0050660">
    <property type="term" value="F:flavin adenine dinucleotide binding"/>
    <property type="evidence" value="ECO:0007669"/>
    <property type="project" value="TreeGrafter"/>
</dbReference>
<dbReference type="GO" id="GO:0003955">
    <property type="term" value="F:NAD(P)H dehydrogenase (quinone) activity"/>
    <property type="evidence" value="ECO:0007669"/>
    <property type="project" value="TreeGrafter"/>
</dbReference>
<reference evidence="9" key="1">
    <citation type="journal article" date="2011" name="J. Bacteriol.">
        <title>Genome sequences of eight morphologically diverse alphaproteobacteria.</title>
        <authorList>
            <consortium name="US DOE Joint Genome Institute"/>
            <person name="Brown P.J."/>
            <person name="Kysela D.T."/>
            <person name="Buechlein A."/>
            <person name="Hemmerich C."/>
            <person name="Brun Y.V."/>
        </authorList>
    </citation>
    <scope>NUCLEOTIDE SEQUENCE [LARGE SCALE GENOMIC DNA]</scope>
    <source>
        <strain evidence="9">ATCC 51888 / DSM 1869 / NCIB 11706 / TK 0415</strain>
    </source>
</reference>
<evidence type="ECO:0000313" key="9">
    <source>
        <dbReference type="Proteomes" id="UP000002033"/>
    </source>
</evidence>
<dbReference type="Gene3D" id="3.50.50.60">
    <property type="entry name" value="FAD/NAD(P)-binding domain"/>
    <property type="match status" value="2"/>
</dbReference>
<keyword evidence="3 5" id="KW-0274">FAD</keyword>
<dbReference type="InterPro" id="IPR001100">
    <property type="entry name" value="Pyr_nuc-diS_OxRdtase"/>
</dbReference>
<evidence type="ECO:0000256" key="3">
    <source>
        <dbReference type="ARBA" id="ARBA00022827"/>
    </source>
</evidence>
<evidence type="ECO:0000256" key="5">
    <source>
        <dbReference type="PIRSR" id="PIRSR000350-3"/>
    </source>
</evidence>
<dbReference type="KEGG" id="hdn:Hden_3424"/>
<dbReference type="AlphaFoldDB" id="D8JXN6"/>
<evidence type="ECO:0000313" key="8">
    <source>
        <dbReference type="EMBL" id="ADJ25217.1"/>
    </source>
</evidence>
<dbReference type="InterPro" id="IPR023753">
    <property type="entry name" value="FAD/NAD-binding_dom"/>
</dbReference>